<gene>
    <name evidence="1" type="ORF">E2C01_078804</name>
</gene>
<organism evidence="1 2">
    <name type="scientific">Portunus trituberculatus</name>
    <name type="common">Swimming crab</name>
    <name type="synonym">Neptunus trituberculatus</name>
    <dbReference type="NCBI Taxonomy" id="210409"/>
    <lineage>
        <taxon>Eukaryota</taxon>
        <taxon>Metazoa</taxon>
        <taxon>Ecdysozoa</taxon>
        <taxon>Arthropoda</taxon>
        <taxon>Crustacea</taxon>
        <taxon>Multicrustacea</taxon>
        <taxon>Malacostraca</taxon>
        <taxon>Eumalacostraca</taxon>
        <taxon>Eucarida</taxon>
        <taxon>Decapoda</taxon>
        <taxon>Pleocyemata</taxon>
        <taxon>Brachyura</taxon>
        <taxon>Eubrachyura</taxon>
        <taxon>Portunoidea</taxon>
        <taxon>Portunidae</taxon>
        <taxon>Portuninae</taxon>
        <taxon>Portunus</taxon>
    </lineage>
</organism>
<dbReference type="Proteomes" id="UP000324222">
    <property type="component" value="Unassembled WGS sequence"/>
</dbReference>
<dbReference type="EMBL" id="VSRR010064354">
    <property type="protein sequence ID" value="MPC84078.1"/>
    <property type="molecule type" value="Genomic_DNA"/>
</dbReference>
<accession>A0A5B7ITS5</accession>
<protein>
    <submittedName>
        <fullName evidence="1">Uncharacterized protein</fullName>
    </submittedName>
</protein>
<proteinExistence type="predicted"/>
<keyword evidence="2" id="KW-1185">Reference proteome</keyword>
<comment type="caution">
    <text evidence="1">The sequence shown here is derived from an EMBL/GenBank/DDBJ whole genome shotgun (WGS) entry which is preliminary data.</text>
</comment>
<evidence type="ECO:0000313" key="2">
    <source>
        <dbReference type="Proteomes" id="UP000324222"/>
    </source>
</evidence>
<sequence length="42" mass="4687">MQLVVRHEGPLLLKPPGVDKTLFPGFRTVATTVYDLDFITSL</sequence>
<dbReference type="AlphaFoldDB" id="A0A5B7ITS5"/>
<reference evidence="1 2" key="1">
    <citation type="submission" date="2019-05" db="EMBL/GenBank/DDBJ databases">
        <title>Another draft genome of Portunus trituberculatus and its Hox gene families provides insights of decapod evolution.</title>
        <authorList>
            <person name="Jeong J.-H."/>
            <person name="Song I."/>
            <person name="Kim S."/>
            <person name="Choi T."/>
            <person name="Kim D."/>
            <person name="Ryu S."/>
            <person name="Kim W."/>
        </authorList>
    </citation>
    <scope>NUCLEOTIDE SEQUENCE [LARGE SCALE GENOMIC DNA]</scope>
    <source>
        <tissue evidence="1">Muscle</tissue>
    </source>
</reference>
<evidence type="ECO:0000313" key="1">
    <source>
        <dbReference type="EMBL" id="MPC84078.1"/>
    </source>
</evidence>
<name>A0A5B7ITS5_PORTR</name>